<keyword evidence="6" id="KW-0862">Zinc</keyword>
<dbReference type="GO" id="GO:0006904">
    <property type="term" value="P:vesicle docking involved in exocytosis"/>
    <property type="evidence" value="ECO:0007669"/>
    <property type="project" value="TreeGrafter"/>
</dbReference>
<dbReference type="GO" id="GO:0048284">
    <property type="term" value="P:organelle fusion"/>
    <property type="evidence" value="ECO:0007669"/>
    <property type="project" value="TreeGrafter"/>
</dbReference>
<dbReference type="GO" id="GO:0008333">
    <property type="term" value="P:endosome to lysosome transport"/>
    <property type="evidence" value="ECO:0007669"/>
    <property type="project" value="TreeGrafter"/>
</dbReference>
<dbReference type="Pfam" id="PF26148">
    <property type="entry name" value="VPS18_RING_C"/>
    <property type="match status" value="1"/>
</dbReference>
<evidence type="ECO:0000256" key="6">
    <source>
        <dbReference type="ARBA" id="ARBA00022833"/>
    </source>
</evidence>
<evidence type="ECO:0000256" key="2">
    <source>
        <dbReference type="ARBA" id="ARBA00010454"/>
    </source>
</evidence>
<gene>
    <name evidence="12" type="ORF">CEUTPL_LOCUS7208</name>
</gene>
<dbReference type="Gene3D" id="3.30.40.10">
    <property type="entry name" value="Zinc/RING finger domain, C3HC4 (zinc finger)"/>
    <property type="match status" value="1"/>
</dbReference>
<dbReference type="InterPro" id="IPR013083">
    <property type="entry name" value="Znf_RING/FYVE/PHD"/>
</dbReference>
<dbReference type="GO" id="GO:0031902">
    <property type="term" value="C:late endosome membrane"/>
    <property type="evidence" value="ECO:0007669"/>
    <property type="project" value="UniProtKB-SubCell"/>
</dbReference>
<comment type="similarity">
    <text evidence="2">Belongs to the VPS18 family.</text>
</comment>
<evidence type="ECO:0000256" key="9">
    <source>
        <dbReference type="SAM" id="Coils"/>
    </source>
</evidence>
<keyword evidence="5" id="KW-0863">Zinc-finger</keyword>
<name>A0A9N9QIJ8_9CUCU</name>
<dbReference type="CDD" id="cd16462">
    <property type="entry name" value="RING-H2_Pep3p-like"/>
    <property type="match status" value="1"/>
</dbReference>
<sequence length="991" mass="114903">MTSLFDQFEQASFRTKNNNLSTADLTNLGYIDMTLQQDIPIFTKSKRDFTPLDKITHVAIANKYLVVAMANNDLLRMNLNNPSERSEIKLAKYTQSKLTNLFLDPTANHLFLTFVPRKPSEIPELMYLARKSDKIKSSTKFRGNEFTAVAWNHLNESDSTTGPILLGTSKGLIFETEVALEEDKLFSSSLEQYWRQLPNYLPLYGNKEIEGLVFDIGKNTNTPITALEYFQCAGTNKYLIFAATPTKLYFFSGTAEHDEKPLLQQVFHKYLNIPETETFLASDSRLSYSRLQFWSENLITPNSFAWITEKGIHYAQLDPLIDDKMSSLKDKIKLLEYPKPLYEDFSQSPKYPISIAMTEFHILLGYTDSIKGMCLLSKEVVYEDQYNEAFGKLVSVLRDTRTGDIWALSENAMFRFKVHREERNIWQIFCANGQFDLAKKYSRANEACYNQVLIKEAEMLFEQKQYALSAQRYAETQSSFEEICLKFIQVDESDALKIFLRNKLTTLKPQDKTQITMIVIWVVELYLMKLEEIRLQGLEKSASYDEIQKEFETFMALQEVAECIRNNKSTIYELMQSHGDKGNLIKLTIVSKDFERLIRHHIFKNDFRDALGVLKSQNNLEMYYQFAPVLMQEIPRQMVKTLIEQGRKLVALRLLPALVSCNGELHALEVITYLEYCVGELKNTDRAIHNFLLSLYAKYDSKKLIDYLNMQGQELSLINYDVYFALRLCTEQNRTEACVQLFGLLKLWESAVDLALTVDLDLAKKMADMPENDTELRKKLWLKIAQHVVNEKNDIQEAMEFLSDLIKIEDILPFFSDFVTIDHFKDAICDSLKGYNQQIQILKEEMEEATNSAKQVRDEIHNFRNCYTYINGSDKCEICQVTLMVRPFYFFPCHHKFHSDCLLAELEPSLGLVKRSRLADLEKQFQALSIQMNSDSVSTESTGISARDQVKSEIDNIIASECPYCGENMIRNIDKPFIEDFDYENIMRQWE</sequence>
<dbReference type="SUPFAM" id="SSF57850">
    <property type="entry name" value="RING/U-box"/>
    <property type="match status" value="1"/>
</dbReference>
<feature type="repeat" description="CHCR" evidence="8">
    <location>
        <begin position="642"/>
        <end position="797"/>
    </location>
</feature>
<dbReference type="OrthoDB" id="1845386at2759"/>
<organism evidence="12 13">
    <name type="scientific">Ceutorhynchus assimilis</name>
    <name type="common">cabbage seed weevil</name>
    <dbReference type="NCBI Taxonomy" id="467358"/>
    <lineage>
        <taxon>Eukaryota</taxon>
        <taxon>Metazoa</taxon>
        <taxon>Ecdysozoa</taxon>
        <taxon>Arthropoda</taxon>
        <taxon>Hexapoda</taxon>
        <taxon>Insecta</taxon>
        <taxon>Pterygota</taxon>
        <taxon>Neoptera</taxon>
        <taxon>Endopterygota</taxon>
        <taxon>Coleoptera</taxon>
        <taxon>Polyphaga</taxon>
        <taxon>Cucujiformia</taxon>
        <taxon>Curculionidae</taxon>
        <taxon>Ceutorhynchinae</taxon>
        <taxon>Ceutorhynchus</taxon>
    </lineage>
</organism>
<evidence type="ECO:0000313" key="12">
    <source>
        <dbReference type="EMBL" id="CAG9766632.1"/>
    </source>
</evidence>
<reference evidence="12" key="1">
    <citation type="submission" date="2022-01" db="EMBL/GenBank/DDBJ databases">
        <authorList>
            <person name="King R."/>
        </authorList>
    </citation>
    <scope>NUCLEOTIDE SEQUENCE</scope>
</reference>
<comment type="subcellular location">
    <subcellularLocation>
        <location evidence="1">Late endosome membrane</location>
        <topology evidence="1">Peripheral membrane protein</topology>
        <orientation evidence="1">Cytoplasmic side</orientation>
    </subcellularLocation>
</comment>
<evidence type="ECO:0000259" key="10">
    <source>
        <dbReference type="Pfam" id="PF05131"/>
    </source>
</evidence>
<keyword evidence="13" id="KW-1185">Reference proteome</keyword>
<feature type="domain" description="Pep3/Vps18 beta-propeller" evidence="10">
    <location>
        <begin position="40"/>
        <end position="418"/>
    </location>
</feature>
<dbReference type="PANTHER" id="PTHR23323">
    <property type="entry name" value="VACUOLAR PROTEIN SORTING-ASSOCIATED PROTEIN"/>
    <property type="match status" value="1"/>
</dbReference>
<keyword evidence="4" id="KW-0479">Metal-binding</keyword>
<evidence type="ECO:0000256" key="4">
    <source>
        <dbReference type="ARBA" id="ARBA00022723"/>
    </source>
</evidence>
<accession>A0A9N9QIJ8</accession>
<evidence type="ECO:0000256" key="8">
    <source>
        <dbReference type="PROSITE-ProRule" id="PRU01006"/>
    </source>
</evidence>
<proteinExistence type="inferred from homology"/>
<evidence type="ECO:0000256" key="7">
    <source>
        <dbReference type="ARBA" id="ARBA00023136"/>
    </source>
</evidence>
<dbReference type="Pfam" id="PF05131">
    <property type="entry name" value="Pep3_Vps18"/>
    <property type="match status" value="1"/>
</dbReference>
<dbReference type="GO" id="GO:0007032">
    <property type="term" value="P:endosome organization"/>
    <property type="evidence" value="ECO:0007669"/>
    <property type="project" value="TreeGrafter"/>
</dbReference>
<dbReference type="PANTHER" id="PTHR23323:SF26">
    <property type="entry name" value="VACUOLAR PROTEIN SORTING-ASSOCIATED PROTEIN 18 HOMOLOG"/>
    <property type="match status" value="1"/>
</dbReference>
<dbReference type="GO" id="GO:0007040">
    <property type="term" value="P:lysosome organization"/>
    <property type="evidence" value="ECO:0007669"/>
    <property type="project" value="TreeGrafter"/>
</dbReference>
<dbReference type="InterPro" id="IPR007810">
    <property type="entry name" value="Pep3/Vps18_beta-prop"/>
</dbReference>
<dbReference type="PROSITE" id="PS50236">
    <property type="entry name" value="CHCR"/>
    <property type="match status" value="1"/>
</dbReference>
<dbReference type="GO" id="GO:0006886">
    <property type="term" value="P:intracellular protein transport"/>
    <property type="evidence" value="ECO:0007669"/>
    <property type="project" value="UniProtKB-UniRule"/>
</dbReference>
<feature type="domain" description="Pep3/Vps18 RING C-terminal" evidence="11">
    <location>
        <begin position="873"/>
        <end position="971"/>
    </location>
</feature>
<evidence type="ECO:0000256" key="1">
    <source>
        <dbReference type="ARBA" id="ARBA00004492"/>
    </source>
</evidence>
<dbReference type="GO" id="GO:0008270">
    <property type="term" value="F:zinc ion binding"/>
    <property type="evidence" value="ECO:0007669"/>
    <property type="project" value="UniProtKB-KW"/>
</dbReference>
<dbReference type="InterPro" id="IPR000547">
    <property type="entry name" value="Clathrin_H-chain/VPS_repeat"/>
</dbReference>
<feature type="coiled-coil region" evidence="9">
    <location>
        <begin position="832"/>
        <end position="859"/>
    </location>
</feature>
<evidence type="ECO:0000313" key="13">
    <source>
        <dbReference type="Proteomes" id="UP001152799"/>
    </source>
</evidence>
<evidence type="ECO:0000256" key="3">
    <source>
        <dbReference type="ARBA" id="ARBA00017338"/>
    </source>
</evidence>
<dbReference type="EMBL" id="OU892279">
    <property type="protein sequence ID" value="CAG9766632.1"/>
    <property type="molecule type" value="Genomic_DNA"/>
</dbReference>
<dbReference type="AlphaFoldDB" id="A0A9N9QIJ8"/>
<evidence type="ECO:0000256" key="5">
    <source>
        <dbReference type="ARBA" id="ARBA00022771"/>
    </source>
</evidence>
<dbReference type="GO" id="GO:0030674">
    <property type="term" value="F:protein-macromolecule adaptor activity"/>
    <property type="evidence" value="ECO:0007669"/>
    <property type="project" value="TreeGrafter"/>
</dbReference>
<dbReference type="Proteomes" id="UP001152799">
    <property type="component" value="Chromosome 3"/>
</dbReference>
<protein>
    <recommendedName>
        <fullName evidence="3">Vacuolar protein sorting-associated protein 18 homolog</fullName>
    </recommendedName>
</protein>
<dbReference type="GO" id="GO:0030897">
    <property type="term" value="C:HOPS complex"/>
    <property type="evidence" value="ECO:0007669"/>
    <property type="project" value="TreeGrafter"/>
</dbReference>
<keyword evidence="9" id="KW-0175">Coiled coil</keyword>
<evidence type="ECO:0000259" key="11">
    <source>
        <dbReference type="Pfam" id="PF26148"/>
    </source>
</evidence>
<keyword evidence="7" id="KW-0472">Membrane</keyword>
<dbReference type="InterPro" id="IPR058919">
    <property type="entry name" value="Pep3/Vps18_RING_C"/>
</dbReference>